<dbReference type="Proteomes" id="UP000481964">
    <property type="component" value="Unassembled WGS sequence"/>
</dbReference>
<evidence type="ECO:0000313" key="3">
    <source>
        <dbReference type="Proteomes" id="UP000481964"/>
    </source>
</evidence>
<sequence length="53" mass="5961">MKVIEYKCSWCGSTRTRTITQGRPDPGTCPRRGKTLSGTTKPHVWVKSRILGK</sequence>
<dbReference type="RefSeq" id="WP_154301361.1">
    <property type="nucleotide sequence ID" value="NZ_DAWDGZ010000001.1"/>
</dbReference>
<evidence type="ECO:0008006" key="4">
    <source>
        <dbReference type="Google" id="ProtNLM"/>
    </source>
</evidence>
<protein>
    <recommendedName>
        <fullName evidence="4">Rubredoxin</fullName>
    </recommendedName>
</protein>
<dbReference type="EMBL" id="WKRD01000014">
    <property type="protein sequence ID" value="MSC58552.1"/>
    <property type="molecule type" value="Genomic_DNA"/>
</dbReference>
<gene>
    <name evidence="2" type="ORF">GKE48_14035</name>
</gene>
<name>A0A7C9L589_9FIRM</name>
<dbReference type="AlphaFoldDB" id="A0A7C9L589"/>
<proteinExistence type="predicted"/>
<comment type="caution">
    <text evidence="2">The sequence shown here is derived from an EMBL/GenBank/DDBJ whole genome shotgun (WGS) entry which is preliminary data.</text>
</comment>
<reference evidence="2 3" key="1">
    <citation type="journal article" date="2019" name="Nat. Med.">
        <title>A library of human gut bacterial isolates paired with longitudinal multiomics data enables mechanistic microbiome research.</title>
        <authorList>
            <person name="Poyet M."/>
            <person name="Groussin M."/>
            <person name="Gibbons S.M."/>
            <person name="Avila-Pacheco J."/>
            <person name="Jiang X."/>
            <person name="Kearney S.M."/>
            <person name="Perrotta A.R."/>
            <person name="Berdy B."/>
            <person name="Zhao S."/>
            <person name="Lieberman T.D."/>
            <person name="Swanson P.K."/>
            <person name="Smith M."/>
            <person name="Roesemann S."/>
            <person name="Alexander J.E."/>
            <person name="Rich S.A."/>
            <person name="Livny J."/>
            <person name="Vlamakis H."/>
            <person name="Clish C."/>
            <person name="Bullock K."/>
            <person name="Deik A."/>
            <person name="Scott J."/>
            <person name="Pierce K.A."/>
            <person name="Xavier R.J."/>
            <person name="Alm E.J."/>
        </authorList>
    </citation>
    <scope>NUCLEOTIDE SEQUENCE [LARGE SCALE GENOMIC DNA]</scope>
    <source>
        <strain evidence="2 3">BIOML-A1</strain>
    </source>
</reference>
<feature type="region of interest" description="Disordered" evidence="1">
    <location>
        <begin position="19"/>
        <end position="40"/>
    </location>
</feature>
<accession>A0A7C9L589</accession>
<evidence type="ECO:0000256" key="1">
    <source>
        <dbReference type="SAM" id="MobiDB-lite"/>
    </source>
</evidence>
<organism evidence="2 3">
    <name type="scientific">Lachnospira eligens</name>
    <dbReference type="NCBI Taxonomy" id="39485"/>
    <lineage>
        <taxon>Bacteria</taxon>
        <taxon>Bacillati</taxon>
        <taxon>Bacillota</taxon>
        <taxon>Clostridia</taxon>
        <taxon>Lachnospirales</taxon>
        <taxon>Lachnospiraceae</taxon>
        <taxon>Lachnospira</taxon>
    </lineage>
</organism>
<evidence type="ECO:0000313" key="2">
    <source>
        <dbReference type="EMBL" id="MSC58552.1"/>
    </source>
</evidence>